<dbReference type="VEuPathDB" id="TriTrypDB:TcCL_ESM02789"/>
<dbReference type="FunFam" id="1.20.120.1630:FF:000003">
    <property type="entry name" value="C-24(28) sterol reductase"/>
    <property type="match status" value="1"/>
</dbReference>
<evidence type="ECO:0000256" key="13">
    <source>
        <dbReference type="ARBA" id="ARBA00023166"/>
    </source>
</evidence>
<dbReference type="VEuPathDB" id="TriTrypDB:TcG_06480"/>
<dbReference type="InterPro" id="IPR001171">
    <property type="entry name" value="ERG24_DHCR-like"/>
</dbReference>
<keyword evidence="11" id="KW-0443">Lipid metabolism</keyword>
<feature type="region of interest" description="Disordered" evidence="17">
    <location>
        <begin position="1"/>
        <end position="29"/>
    </location>
</feature>
<comment type="similarity">
    <text evidence="2">Belongs to the ERG4/ERG24 family.</text>
</comment>
<proteinExistence type="inferred from homology"/>
<comment type="subcellular location">
    <subcellularLocation>
        <location evidence="1">Endoplasmic reticulum membrane</location>
        <topology evidence="1">Multi-pass membrane protein</topology>
    </subcellularLocation>
</comment>
<dbReference type="VEuPathDB" id="TriTrypDB:TcCLB.507709.90"/>
<dbReference type="EMBL" id="PRFA01000084">
    <property type="protein sequence ID" value="PWU87827.1"/>
    <property type="molecule type" value="Genomic_DNA"/>
</dbReference>
<evidence type="ECO:0000256" key="11">
    <source>
        <dbReference type="ARBA" id="ARBA00023098"/>
    </source>
</evidence>
<organism evidence="19 20">
    <name type="scientific">Trypanosoma cruzi</name>
    <dbReference type="NCBI Taxonomy" id="5693"/>
    <lineage>
        <taxon>Eukaryota</taxon>
        <taxon>Discoba</taxon>
        <taxon>Euglenozoa</taxon>
        <taxon>Kinetoplastea</taxon>
        <taxon>Metakinetoplastina</taxon>
        <taxon>Trypanosomatida</taxon>
        <taxon>Trypanosomatidae</taxon>
        <taxon>Trypanosoma</taxon>
        <taxon>Schizotrypanum</taxon>
    </lineage>
</organism>
<dbReference type="EC" id="1.3.1.71" evidence="15"/>
<dbReference type="VEuPathDB" id="TriTrypDB:TcYC6_0051540"/>
<evidence type="ECO:0000256" key="6">
    <source>
        <dbReference type="ARBA" id="ARBA00022857"/>
    </source>
</evidence>
<dbReference type="GO" id="GO:0000246">
    <property type="term" value="F:Delta24(24-1) sterol reductase activity"/>
    <property type="evidence" value="ECO:0007669"/>
    <property type="project" value="UniProtKB-EC"/>
</dbReference>
<dbReference type="GO" id="GO:0005789">
    <property type="term" value="C:endoplasmic reticulum membrane"/>
    <property type="evidence" value="ECO:0007669"/>
    <property type="project" value="UniProtKB-SubCell"/>
</dbReference>
<feature type="transmembrane region" description="Helical" evidence="18">
    <location>
        <begin position="269"/>
        <end position="288"/>
    </location>
</feature>
<keyword evidence="4 18" id="KW-0812">Transmembrane</keyword>
<evidence type="ECO:0000256" key="2">
    <source>
        <dbReference type="ARBA" id="ARBA00005402"/>
    </source>
</evidence>
<evidence type="ECO:0000256" key="12">
    <source>
        <dbReference type="ARBA" id="ARBA00023136"/>
    </source>
</evidence>
<evidence type="ECO:0000256" key="18">
    <source>
        <dbReference type="SAM" id="Phobius"/>
    </source>
</evidence>
<dbReference type="VEuPathDB" id="TriTrypDB:C4B63_84g25"/>
<dbReference type="Gene3D" id="1.20.120.1630">
    <property type="match status" value="1"/>
</dbReference>
<dbReference type="VEuPathDB" id="TriTrypDB:C3747_60g21"/>
<evidence type="ECO:0000313" key="20">
    <source>
        <dbReference type="Proteomes" id="UP000246121"/>
    </source>
</evidence>
<evidence type="ECO:0000256" key="16">
    <source>
        <dbReference type="ARBA" id="ARBA00048918"/>
    </source>
</evidence>
<evidence type="ECO:0000256" key="10">
    <source>
        <dbReference type="ARBA" id="ARBA00023011"/>
    </source>
</evidence>
<keyword evidence="8 18" id="KW-1133">Transmembrane helix</keyword>
<feature type="transmembrane region" description="Helical" evidence="18">
    <location>
        <begin position="118"/>
        <end position="140"/>
    </location>
</feature>
<comment type="caution">
    <text evidence="19">The sequence shown here is derived from an EMBL/GenBank/DDBJ whole genome shotgun (WGS) entry which is preliminary data.</text>
</comment>
<evidence type="ECO:0000256" key="1">
    <source>
        <dbReference type="ARBA" id="ARBA00004477"/>
    </source>
</evidence>
<keyword evidence="3" id="KW-0444">Lipid biosynthesis</keyword>
<evidence type="ECO:0000256" key="4">
    <source>
        <dbReference type="ARBA" id="ARBA00022692"/>
    </source>
</evidence>
<evidence type="ECO:0000256" key="17">
    <source>
        <dbReference type="SAM" id="MobiDB-lite"/>
    </source>
</evidence>
<dbReference type="VEuPathDB" id="TriTrypDB:Tc_MARK_3618"/>
<reference evidence="19 20" key="1">
    <citation type="journal article" date="2018" name="Microb. Genom.">
        <title>Expanding an expanded genome: long-read sequencing of Trypanosoma cruzi.</title>
        <authorList>
            <person name="Berna L."/>
            <person name="Rodriguez M."/>
            <person name="Chiribao M.L."/>
            <person name="Parodi-Talice A."/>
            <person name="Pita S."/>
            <person name="Rijo G."/>
            <person name="Alvarez-Valin F."/>
            <person name="Robello C."/>
        </authorList>
    </citation>
    <scope>NUCLEOTIDE SEQUENCE [LARGE SCALE GENOMIC DNA]</scope>
    <source>
        <strain evidence="19 20">Dm28c</strain>
    </source>
</reference>
<dbReference type="VEuPathDB" id="TriTrypDB:ECC02_001920"/>
<dbReference type="Pfam" id="PF01222">
    <property type="entry name" value="ERG4_ERG24"/>
    <property type="match status" value="1"/>
</dbReference>
<dbReference type="AlphaFoldDB" id="A0A2V2UU05"/>
<accession>A0A2V2UU05</accession>
<keyword evidence="5" id="KW-0256">Endoplasmic reticulum</keyword>
<keyword evidence="9" id="KW-0560">Oxidoreductase</keyword>
<feature type="transmembrane region" description="Helical" evidence="18">
    <location>
        <begin position="188"/>
        <end position="208"/>
    </location>
</feature>
<evidence type="ECO:0000256" key="15">
    <source>
        <dbReference type="ARBA" id="ARBA00038892"/>
    </source>
</evidence>
<feature type="compositionally biased region" description="Basic and acidic residues" evidence="17">
    <location>
        <begin position="17"/>
        <end position="29"/>
    </location>
</feature>
<dbReference type="VEuPathDB" id="TriTrypDB:TCDM_04950"/>
<dbReference type="GO" id="GO:0006696">
    <property type="term" value="P:ergosterol biosynthetic process"/>
    <property type="evidence" value="ECO:0007669"/>
    <property type="project" value="TreeGrafter"/>
</dbReference>
<feature type="transmembrane region" description="Helical" evidence="18">
    <location>
        <begin position="428"/>
        <end position="450"/>
    </location>
</feature>
<evidence type="ECO:0000256" key="3">
    <source>
        <dbReference type="ARBA" id="ARBA00022516"/>
    </source>
</evidence>
<comment type="catalytic activity">
    <reaction evidence="16">
        <text>ergosterol + NADP(+) = ergosta-5,7,22,24(28)-tetraen-3beta-ol + NADPH + H(+)</text>
        <dbReference type="Rhea" id="RHEA:18501"/>
        <dbReference type="ChEBI" id="CHEBI:15378"/>
        <dbReference type="ChEBI" id="CHEBI:16933"/>
        <dbReference type="ChEBI" id="CHEBI:18249"/>
        <dbReference type="ChEBI" id="CHEBI:57783"/>
        <dbReference type="ChEBI" id="CHEBI:58349"/>
        <dbReference type="EC" id="1.3.1.71"/>
    </reaction>
    <physiologicalReaction direction="right-to-left" evidence="16">
        <dbReference type="Rhea" id="RHEA:18503"/>
    </physiologicalReaction>
</comment>
<evidence type="ECO:0000256" key="14">
    <source>
        <dbReference type="ARBA" id="ARBA00023221"/>
    </source>
</evidence>
<feature type="transmembrane region" description="Helical" evidence="18">
    <location>
        <begin position="56"/>
        <end position="77"/>
    </location>
</feature>
<dbReference type="PANTHER" id="PTHR21257">
    <property type="entry name" value="DELTA(14)-STEROL REDUCTASE"/>
    <property type="match status" value="1"/>
</dbReference>
<sequence length="488" mass="57819">MNTGTRRTSSRRRSGTPKRDTETAREKISPEESYNLVVERKFTPEKDKWDGQYEFCGPWGALGIMLLSHVLIFYFFVCIEKFQGTMIYPGHPLLRGENMLNVFWEYLSVHATPTWETFGVFTGFFLLEYILAALLPGVYVKGLPIPSENGYRYVYRCNAVHAWYCVILFVGALHFTELFPLWKLREEYGRYLTTATIWADFISIWVYISGLRKQIRMSHNVFYDFFMGSGLNFRLPGNVDVKLFAECRNSWVLLMIVTLSNAAAMYREIGYVTGNMCFLVFAQLLYVNAIQKGEECIITTWDIFYEKFGWMLAYWNTCGVPFLYSIQALYIQTILKDYSYKPWQLALMVSTLIPAYYIWDNANSQKNRFRMMRHGVPKYIIQRRAFPQLPWGHIENPRTLKSERGELFVDGWYRYGRKLHYTADLVMAFLWGASCGFDSFIPFFYFFFFISHLLDRERRDDHRCRRKYGELWERYLKLVPYKLIPGIY</sequence>
<keyword evidence="14" id="KW-0753">Steroid metabolism</keyword>
<dbReference type="PANTHER" id="PTHR21257:SF31">
    <property type="entry name" value="DELTA(24(24(1)))-STEROL REDUCTASE ERG4"/>
    <property type="match status" value="1"/>
</dbReference>
<dbReference type="VEuPathDB" id="TriTrypDB:TcBrA4_0015650"/>
<feature type="transmembrane region" description="Helical" evidence="18">
    <location>
        <begin position="343"/>
        <end position="359"/>
    </location>
</feature>
<keyword evidence="13" id="KW-1207">Sterol metabolism</keyword>
<evidence type="ECO:0000256" key="7">
    <source>
        <dbReference type="ARBA" id="ARBA00022955"/>
    </source>
</evidence>
<evidence type="ECO:0000313" key="19">
    <source>
        <dbReference type="EMBL" id="PWU87827.1"/>
    </source>
</evidence>
<feature type="transmembrane region" description="Helical" evidence="18">
    <location>
        <begin position="161"/>
        <end position="182"/>
    </location>
</feature>
<evidence type="ECO:0000256" key="8">
    <source>
        <dbReference type="ARBA" id="ARBA00022989"/>
    </source>
</evidence>
<dbReference type="VEuPathDB" id="TriTrypDB:TcCLB.506577.120"/>
<dbReference type="VEuPathDB" id="TriTrypDB:BCY84_10921"/>
<keyword evidence="12 18" id="KW-0472">Membrane</keyword>
<name>A0A2V2UU05_TRYCR</name>
<keyword evidence="10" id="KW-0756">Sterol biosynthesis</keyword>
<feature type="transmembrane region" description="Helical" evidence="18">
    <location>
        <begin position="308"/>
        <end position="331"/>
    </location>
</feature>
<protein>
    <recommendedName>
        <fullName evidence="15">Delta(24(24(1)))-sterol reductase</fullName>
        <ecNumber evidence="15">1.3.1.71</ecNumber>
    </recommendedName>
</protein>
<evidence type="ECO:0000256" key="9">
    <source>
        <dbReference type="ARBA" id="ARBA00023002"/>
    </source>
</evidence>
<dbReference type="Proteomes" id="UP000246121">
    <property type="component" value="Unassembled WGS sequence"/>
</dbReference>
<keyword evidence="7" id="KW-0752">Steroid biosynthesis</keyword>
<keyword evidence="6" id="KW-0521">NADP</keyword>
<evidence type="ECO:0000256" key="5">
    <source>
        <dbReference type="ARBA" id="ARBA00022824"/>
    </source>
</evidence>
<gene>
    <name evidence="19" type="ORF">C4B63_84g25</name>
</gene>
<dbReference type="VEuPathDB" id="TriTrypDB:TCSYLVIO_004869"/>